<evidence type="ECO:0000259" key="3">
    <source>
        <dbReference type="Pfam" id="PF14577"/>
    </source>
</evidence>
<dbReference type="InterPro" id="IPR027944">
    <property type="entry name" value="SEO_C"/>
</dbReference>
<sequence>MALTTRQTPSAMQQPSNMQQLMPAPSDMQQLRPAPSSMQQLMPAPTSMQQLVSAPSSTQQNVSAPGSMQRQMQAPSSMQQLMPTPMSTQQLMQTPMSTQQLMQTPMSTQQLMQTPSSMQQQHTSSMQQQHTGSRPMISSSEDAAMTRLVQGYHAPDGREVNVKPLLKLAEDIFSRADAIAIAILGPAYQIQSTGAFEDLKTTQSASLLDMPDAPAYTIDRIASEIASYYVAGSDAHATTVSVLQHLILSYKWDAKMVLVLSALAVKYGEFWLLVHFHTTNPLAKSVAILKLLPETLEHQSLLKPRFDAIRMLIKAMVDLAYCILRFNDLPPQYFATENIPAVSAFEAHTPIAVYWTIRGVVACAAQIASLIGIGQEYISSTTESWELSTLAHKINNIHSFLTEQLELCDKHIKERKQIEVYQDLLRYLKTPQLDNIKFLRALLCGKDDPTPIVDGDTKLRVNIEVLRMKNVLLLISDLDIPQEELANLENIYQTHRTRQNISYEVVWLPILNETDLWTPEKQKQFDELQRPMPWYTLHHPSLIEKPVIRFIREIWNFRKKPILVVLDPQGQVVSPNALHMMWIWGSKASPFTTMREISLWEAESWRLELLVTDEIDPTIQTWISQRTLICLYGGEDLDWIRNFTKAARDVAQAAGITLGMVYVGKSNPRDRVRRNILSISESKIGNSWDLNQIWYFWVRLESMLQSKMQLGKAPETDPVMKEIMAMLSFDSSEIGWALMSIGSADLAKAKGSIFLTGLMQFDRWRENVQTQGSFMAPLRDHLNFLIKEAPHHCNRLLLPSTAGKIPEKVVCSECGRPMDRYIMYKCCDE</sequence>
<name>A0ABC8UHK8_9AQUA</name>
<feature type="region of interest" description="Disordered" evidence="1">
    <location>
        <begin position="102"/>
        <end position="137"/>
    </location>
</feature>
<keyword evidence="5" id="KW-1185">Reference proteome</keyword>
<dbReference type="PANTHER" id="PTHR33232">
    <property type="entry name" value="PROTEIN SIEVE ELEMENT OCCLUSION B-LIKE"/>
    <property type="match status" value="1"/>
</dbReference>
<dbReference type="AlphaFoldDB" id="A0ABC8UHK8"/>
<evidence type="ECO:0000313" key="4">
    <source>
        <dbReference type="EMBL" id="CAK9180442.1"/>
    </source>
</evidence>
<proteinExistence type="predicted"/>
<feature type="domain" description="Sieve element occlusion C-terminal" evidence="3">
    <location>
        <begin position="595"/>
        <end position="827"/>
    </location>
</feature>
<dbReference type="InterPro" id="IPR027942">
    <property type="entry name" value="SEO_N"/>
</dbReference>
<feature type="region of interest" description="Disordered" evidence="1">
    <location>
        <begin position="1"/>
        <end position="75"/>
    </location>
</feature>
<feature type="domain" description="Sieve element occlusion N-terminal" evidence="2">
    <location>
        <begin position="140"/>
        <end position="431"/>
    </location>
</feature>
<dbReference type="InterPro" id="IPR039299">
    <property type="entry name" value="SEOA"/>
</dbReference>
<comment type="caution">
    <text evidence="4">The sequence shown here is derived from an EMBL/GenBank/DDBJ whole genome shotgun (WGS) entry which is preliminary data.</text>
</comment>
<feature type="compositionally biased region" description="Polar residues" evidence="1">
    <location>
        <begin position="36"/>
        <end position="75"/>
    </location>
</feature>
<protein>
    <recommendedName>
        <fullName evidence="6">Protein SIEVE ELEMENT OCCLUSION B-like</fullName>
    </recommendedName>
</protein>
<evidence type="ECO:0000313" key="5">
    <source>
        <dbReference type="Proteomes" id="UP001642360"/>
    </source>
</evidence>
<accession>A0ABC8UHK8</accession>
<organism evidence="4 5">
    <name type="scientific">Ilex paraguariensis</name>
    <name type="common">yerba mate</name>
    <dbReference type="NCBI Taxonomy" id="185542"/>
    <lineage>
        <taxon>Eukaryota</taxon>
        <taxon>Viridiplantae</taxon>
        <taxon>Streptophyta</taxon>
        <taxon>Embryophyta</taxon>
        <taxon>Tracheophyta</taxon>
        <taxon>Spermatophyta</taxon>
        <taxon>Magnoliopsida</taxon>
        <taxon>eudicotyledons</taxon>
        <taxon>Gunneridae</taxon>
        <taxon>Pentapetalae</taxon>
        <taxon>asterids</taxon>
        <taxon>campanulids</taxon>
        <taxon>Aquifoliales</taxon>
        <taxon>Aquifoliaceae</taxon>
        <taxon>Ilex</taxon>
    </lineage>
</organism>
<feature type="compositionally biased region" description="Polar residues" evidence="1">
    <location>
        <begin position="1"/>
        <end position="20"/>
    </location>
</feature>
<dbReference type="Proteomes" id="UP001642360">
    <property type="component" value="Unassembled WGS sequence"/>
</dbReference>
<gene>
    <name evidence="4" type="ORF">ILEXP_LOCUS50433</name>
</gene>
<evidence type="ECO:0000259" key="2">
    <source>
        <dbReference type="Pfam" id="PF14576"/>
    </source>
</evidence>
<dbReference type="Pfam" id="PF14576">
    <property type="entry name" value="SEO_N"/>
    <property type="match status" value="1"/>
</dbReference>
<dbReference type="PANTHER" id="PTHR33232:SF16">
    <property type="entry name" value="PROTEIN SIEVE ELEMENT OCCLUSION A"/>
    <property type="match status" value="1"/>
</dbReference>
<dbReference type="EMBL" id="CAUOFW020007724">
    <property type="protein sequence ID" value="CAK9180442.1"/>
    <property type="molecule type" value="Genomic_DNA"/>
</dbReference>
<feature type="compositionally biased region" description="Low complexity" evidence="1">
    <location>
        <begin position="112"/>
        <end position="131"/>
    </location>
</feature>
<dbReference type="Pfam" id="PF14577">
    <property type="entry name" value="SEO_C"/>
    <property type="match status" value="1"/>
</dbReference>
<evidence type="ECO:0000256" key="1">
    <source>
        <dbReference type="SAM" id="MobiDB-lite"/>
    </source>
</evidence>
<evidence type="ECO:0008006" key="6">
    <source>
        <dbReference type="Google" id="ProtNLM"/>
    </source>
</evidence>
<feature type="compositionally biased region" description="Polar residues" evidence="1">
    <location>
        <begin position="102"/>
        <end position="111"/>
    </location>
</feature>
<reference evidence="4 5" key="1">
    <citation type="submission" date="2024-02" db="EMBL/GenBank/DDBJ databases">
        <authorList>
            <person name="Vignale AGUSTIN F."/>
            <person name="Sosa J E."/>
            <person name="Modenutti C."/>
        </authorList>
    </citation>
    <scope>NUCLEOTIDE SEQUENCE [LARGE SCALE GENOMIC DNA]</scope>
</reference>